<dbReference type="AlphaFoldDB" id="A0A0S4U1L4"/>
<organism evidence="1">
    <name type="scientific">Ralstonia solanacearum</name>
    <name type="common">Pseudomonas solanacearum</name>
    <dbReference type="NCBI Taxonomy" id="305"/>
    <lineage>
        <taxon>Bacteria</taxon>
        <taxon>Pseudomonadati</taxon>
        <taxon>Pseudomonadota</taxon>
        <taxon>Betaproteobacteria</taxon>
        <taxon>Burkholderiales</taxon>
        <taxon>Burkholderiaceae</taxon>
        <taxon>Ralstonia</taxon>
        <taxon>Ralstonia solanacearum species complex</taxon>
    </lineage>
</organism>
<proteinExistence type="predicted"/>
<evidence type="ECO:0000313" key="1">
    <source>
        <dbReference type="EMBL" id="CUV16124.1"/>
    </source>
</evidence>
<sequence>MPIENIYSFLTYPKNHEKATDTIDGLHIKPDKGKLSKMLSEVFDSIKSRRDVPVTFVADDQINPTREQLLTFFATPRLSTALPLARSLQAATPSTAGMGLFFVCLGSDAGTPGKRSVLSRFAADEGVVASKNGGALSVEFVEQVFLKNAHTYKAATYRHEAGKNDAWKGVATDRQLNHGSKTIADYWIVHFLRSELTTTAAEGTRRLAMAMKEASRSTKDLQVRGEIVAAARLAGNLPAKAMTIDQFCDQFAMSQGAKDAVKAAVKPARLITESFRFDAEEFIRHVPYKQVELDNGATLSAPTDKFEEVFHPQMVGDAHAYSTQGVIVDEKLRSSR</sequence>
<reference evidence="1" key="1">
    <citation type="submission" date="2015-10" db="EMBL/GenBank/DDBJ databases">
        <authorList>
            <person name="Gilbert D.G."/>
        </authorList>
    </citation>
    <scope>NUCLEOTIDE SEQUENCE</scope>
    <source>
        <strain evidence="1">Phyl III-seqv23</strain>
    </source>
</reference>
<accession>A0A0S4U1L4</accession>
<gene>
    <name evidence="1" type="ORF">PSS4_v1_30069</name>
</gene>
<dbReference type="EMBL" id="LN899821">
    <property type="protein sequence ID" value="CUV16124.1"/>
    <property type="molecule type" value="Genomic_DNA"/>
</dbReference>
<name>A0A0S4U1L4_RALSL</name>
<protein>
    <submittedName>
        <fullName evidence="1">Uncharacterized protein</fullName>
    </submittedName>
</protein>